<dbReference type="AlphaFoldDB" id="A0A172ZH53"/>
<gene>
    <name evidence="4" type="ORF">AR543_12395</name>
</gene>
<evidence type="ECO:0000256" key="1">
    <source>
        <dbReference type="ARBA" id="ARBA00023125"/>
    </source>
</evidence>
<evidence type="ECO:0000256" key="2">
    <source>
        <dbReference type="PROSITE-ProRule" id="PRU00335"/>
    </source>
</evidence>
<dbReference type="InterPro" id="IPR001647">
    <property type="entry name" value="HTH_TetR"/>
</dbReference>
<reference evidence="5" key="1">
    <citation type="submission" date="2015-10" db="EMBL/GenBank/DDBJ databases">
        <title>Genome of Paenibacillus bovis sp. nov.</title>
        <authorList>
            <person name="Wu Z."/>
            <person name="Gao C."/>
            <person name="Liu Z."/>
            <person name="Zheng H."/>
        </authorList>
    </citation>
    <scope>NUCLEOTIDE SEQUENCE [LARGE SCALE GENOMIC DNA]</scope>
    <source>
        <strain evidence="5">BD3526</strain>
    </source>
</reference>
<dbReference type="PROSITE" id="PS50977">
    <property type="entry name" value="HTH_TETR_2"/>
    <property type="match status" value="1"/>
</dbReference>
<dbReference type="PANTHER" id="PTHR43479">
    <property type="entry name" value="ACREF/ENVCD OPERON REPRESSOR-RELATED"/>
    <property type="match status" value="1"/>
</dbReference>
<dbReference type="STRING" id="1616788.AR543_12395"/>
<dbReference type="InterPro" id="IPR050624">
    <property type="entry name" value="HTH-type_Tx_Regulator"/>
</dbReference>
<accession>A0A172ZH53</accession>
<dbReference type="GO" id="GO:0003677">
    <property type="term" value="F:DNA binding"/>
    <property type="evidence" value="ECO:0007669"/>
    <property type="project" value="UniProtKB-UniRule"/>
</dbReference>
<dbReference type="Gene3D" id="1.10.357.10">
    <property type="entry name" value="Tetracycline Repressor, domain 2"/>
    <property type="match status" value="1"/>
</dbReference>
<dbReference type="KEGG" id="pbv:AR543_12395"/>
<dbReference type="PRINTS" id="PR00455">
    <property type="entry name" value="HTHTETR"/>
</dbReference>
<dbReference type="Pfam" id="PF00440">
    <property type="entry name" value="TetR_N"/>
    <property type="match status" value="1"/>
</dbReference>
<keyword evidence="1 2" id="KW-0238">DNA-binding</keyword>
<name>A0A172ZH53_9BACL</name>
<sequence length="302" mass="35112">MIEDRKKTILHAGSQLFAEKGYFATTVQDIAEQCNMSKASIYKLFQSKEDILLQIISTLHEEIVQASSALHFEDNVPPRDQLVQKLIVQLHEFIVRHNFFINLNQNVPMELGSQIRTVMLNFKRTMISWQKEALIQAFGTEIEPIVWDMAVCMQGMLREFVFLSHVDRKTKLDLEALAAFIVDSIETMIHQRMGKTPVVDAELAAHLNLYDPEVGRKYFGESEWRKSVRELTLAVHQRSPEPIRADLLAAVERLDIERRKKVPQAFMIDALIAYLRQREELTEEVSYLQHVYFANWEEEKHG</sequence>
<dbReference type="PANTHER" id="PTHR43479:SF22">
    <property type="entry name" value="TRANSCRIPTIONAL REGULATOR, TETR FAMILY"/>
    <property type="match status" value="1"/>
</dbReference>
<reference evidence="4 5" key="2">
    <citation type="journal article" date="2016" name="Int. J. Syst. Evol. Microbiol.">
        <title>Paenibacillus bovis sp. nov., isolated from raw yak (Bos grunniens) milk.</title>
        <authorList>
            <person name="Gao C."/>
            <person name="Han J."/>
            <person name="Liu Z."/>
            <person name="Xu X."/>
            <person name="Hang F."/>
            <person name="Wu Z."/>
        </authorList>
    </citation>
    <scope>NUCLEOTIDE SEQUENCE [LARGE SCALE GENOMIC DNA]</scope>
    <source>
        <strain evidence="4 5">BD3526</strain>
    </source>
</reference>
<keyword evidence="5" id="KW-1185">Reference proteome</keyword>
<feature type="domain" description="HTH tetR-type" evidence="3">
    <location>
        <begin position="3"/>
        <end position="63"/>
    </location>
</feature>
<evidence type="ECO:0000259" key="3">
    <source>
        <dbReference type="PROSITE" id="PS50977"/>
    </source>
</evidence>
<dbReference type="Proteomes" id="UP000078148">
    <property type="component" value="Chromosome"/>
</dbReference>
<dbReference type="OrthoDB" id="9812993at2"/>
<dbReference type="InterPro" id="IPR009057">
    <property type="entry name" value="Homeodomain-like_sf"/>
</dbReference>
<dbReference type="EMBL" id="CP013023">
    <property type="protein sequence ID" value="ANF96732.1"/>
    <property type="molecule type" value="Genomic_DNA"/>
</dbReference>
<dbReference type="SUPFAM" id="SSF46689">
    <property type="entry name" value="Homeodomain-like"/>
    <property type="match status" value="1"/>
</dbReference>
<protein>
    <recommendedName>
        <fullName evidence="3">HTH tetR-type domain-containing protein</fullName>
    </recommendedName>
</protein>
<proteinExistence type="predicted"/>
<evidence type="ECO:0000313" key="4">
    <source>
        <dbReference type="EMBL" id="ANF96732.1"/>
    </source>
</evidence>
<organism evidence="4 5">
    <name type="scientific">Paenibacillus bovis</name>
    <dbReference type="NCBI Taxonomy" id="1616788"/>
    <lineage>
        <taxon>Bacteria</taxon>
        <taxon>Bacillati</taxon>
        <taxon>Bacillota</taxon>
        <taxon>Bacilli</taxon>
        <taxon>Bacillales</taxon>
        <taxon>Paenibacillaceae</taxon>
        <taxon>Paenibacillus</taxon>
    </lineage>
</organism>
<dbReference type="RefSeq" id="WP_060534835.1">
    <property type="nucleotide sequence ID" value="NZ_CP013023.1"/>
</dbReference>
<feature type="DNA-binding region" description="H-T-H motif" evidence="2">
    <location>
        <begin position="26"/>
        <end position="45"/>
    </location>
</feature>
<evidence type="ECO:0000313" key="5">
    <source>
        <dbReference type="Proteomes" id="UP000078148"/>
    </source>
</evidence>